<reference evidence="5" key="1">
    <citation type="submission" date="2018-06" db="EMBL/GenBank/DDBJ databases">
        <authorList>
            <person name="Zhirakovskaya E."/>
        </authorList>
    </citation>
    <scope>NUCLEOTIDE SEQUENCE</scope>
</reference>
<keyword evidence="5" id="KW-0675">Receptor</keyword>
<protein>
    <submittedName>
        <fullName evidence="5">Methyl-accepting chemotaxis protein I (Serine chemoreceptor protein)</fullName>
    </submittedName>
</protein>
<feature type="transmembrane region" description="Helical" evidence="3">
    <location>
        <begin position="316"/>
        <end position="337"/>
    </location>
</feature>
<dbReference type="PROSITE" id="PS50111">
    <property type="entry name" value="CHEMOTAXIS_TRANSDUC_2"/>
    <property type="match status" value="1"/>
</dbReference>
<feature type="compositionally biased region" description="Low complexity" evidence="2">
    <location>
        <begin position="363"/>
        <end position="393"/>
    </location>
</feature>
<dbReference type="GO" id="GO:0016020">
    <property type="term" value="C:membrane"/>
    <property type="evidence" value="ECO:0007669"/>
    <property type="project" value="InterPro"/>
</dbReference>
<proteinExistence type="predicted"/>
<evidence type="ECO:0000256" key="1">
    <source>
        <dbReference type="ARBA" id="ARBA00022500"/>
    </source>
</evidence>
<dbReference type="EMBL" id="UOGA01000177">
    <property type="protein sequence ID" value="VAX20473.1"/>
    <property type="molecule type" value="Genomic_DNA"/>
</dbReference>
<dbReference type="GO" id="GO:0007165">
    <property type="term" value="P:signal transduction"/>
    <property type="evidence" value="ECO:0007669"/>
    <property type="project" value="InterPro"/>
</dbReference>
<dbReference type="AlphaFoldDB" id="A0A3B1C748"/>
<evidence type="ECO:0000256" key="3">
    <source>
        <dbReference type="SAM" id="Phobius"/>
    </source>
</evidence>
<keyword evidence="1" id="KW-0145">Chemotaxis</keyword>
<dbReference type="SUPFAM" id="SSF58104">
    <property type="entry name" value="Methyl-accepting chemotaxis protein (MCP) signaling domain"/>
    <property type="match status" value="1"/>
</dbReference>
<dbReference type="PANTHER" id="PTHR43531:SF11">
    <property type="entry name" value="METHYL-ACCEPTING CHEMOTAXIS PROTEIN 3"/>
    <property type="match status" value="1"/>
</dbReference>
<feature type="compositionally biased region" description="Low complexity" evidence="2">
    <location>
        <begin position="401"/>
        <end position="414"/>
    </location>
</feature>
<gene>
    <name evidence="5" type="ORF">MNBD_NITROSPINAE04-2187</name>
</gene>
<evidence type="ECO:0000313" key="5">
    <source>
        <dbReference type="EMBL" id="VAX20473.1"/>
    </source>
</evidence>
<dbReference type="GO" id="GO:0006935">
    <property type="term" value="P:chemotaxis"/>
    <property type="evidence" value="ECO:0007669"/>
    <property type="project" value="UniProtKB-KW"/>
</dbReference>
<evidence type="ECO:0000259" key="4">
    <source>
        <dbReference type="PROSITE" id="PS50111"/>
    </source>
</evidence>
<keyword evidence="3" id="KW-1133">Transmembrane helix</keyword>
<accession>A0A3B1C748</accession>
<keyword evidence="3" id="KW-0812">Transmembrane</keyword>
<dbReference type="PANTHER" id="PTHR43531">
    <property type="entry name" value="PROTEIN ICFG"/>
    <property type="match status" value="1"/>
</dbReference>
<dbReference type="Gene3D" id="1.10.287.950">
    <property type="entry name" value="Methyl-accepting chemotaxis protein"/>
    <property type="match status" value="1"/>
</dbReference>
<organism evidence="5">
    <name type="scientific">hydrothermal vent metagenome</name>
    <dbReference type="NCBI Taxonomy" id="652676"/>
    <lineage>
        <taxon>unclassified sequences</taxon>
        <taxon>metagenomes</taxon>
        <taxon>ecological metagenomes</taxon>
    </lineage>
</organism>
<dbReference type="InterPro" id="IPR013587">
    <property type="entry name" value="Nitrate/nitrite_sensing"/>
</dbReference>
<feature type="region of interest" description="Disordered" evidence="2">
    <location>
        <begin position="363"/>
        <end position="423"/>
    </location>
</feature>
<evidence type="ECO:0000256" key="2">
    <source>
        <dbReference type="SAM" id="MobiDB-lite"/>
    </source>
</evidence>
<sequence>MKSLQAKLMGMLSLMLLISLILAAFLIVSSNKDMNKAELYEVMDQVAGHVNQAAAFQAIERGVGATILGSKNPPSGLFSKFEELGKKGDAKVQEGLENIEELLKLRSDPDLQTAVSTWKNAYNDLKSARPKVMNRSISKSEWIPTASKNIQSEFAVRNVTFAANDNRERVIAFNTVVRANVATLAEFAGIERAQLGGVIASGAPIPPETFTKLMGFRAIVENASGNILALKGLSTTPPELSTAISAYESEFLGSYQSLREKIYSASASGKPYPIDGAGWIGAATKAINTALAISNTVGDLSEKAVTQIMSEARNDMILDFALFAVAVIVFIFVFIFIKRSVVNPINRMIESLSEGSSQIASASGDISSSSQSLAEGSTEQASSLEETSSALEQMASQTKQNADNSSQASSLASNAREEAEAGA</sequence>
<dbReference type="InterPro" id="IPR051310">
    <property type="entry name" value="MCP_chemotaxis"/>
</dbReference>
<feature type="domain" description="Methyl-accepting transducer" evidence="4">
    <location>
        <begin position="355"/>
        <end position="423"/>
    </location>
</feature>
<name>A0A3B1C748_9ZZZZ</name>
<dbReference type="InterPro" id="IPR004089">
    <property type="entry name" value="MCPsignal_dom"/>
</dbReference>
<feature type="non-terminal residue" evidence="5">
    <location>
        <position position="423"/>
    </location>
</feature>
<keyword evidence="3" id="KW-0472">Membrane</keyword>
<dbReference type="Pfam" id="PF08376">
    <property type="entry name" value="NIT"/>
    <property type="match status" value="1"/>
</dbReference>